<organism evidence="2 3">
    <name type="scientific">Pseudocercospora eumusae</name>
    <dbReference type="NCBI Taxonomy" id="321146"/>
    <lineage>
        <taxon>Eukaryota</taxon>
        <taxon>Fungi</taxon>
        <taxon>Dikarya</taxon>
        <taxon>Ascomycota</taxon>
        <taxon>Pezizomycotina</taxon>
        <taxon>Dothideomycetes</taxon>
        <taxon>Dothideomycetidae</taxon>
        <taxon>Mycosphaerellales</taxon>
        <taxon>Mycosphaerellaceae</taxon>
        <taxon>Pseudocercospora</taxon>
    </lineage>
</organism>
<accession>A0A139GXR2</accession>
<sequence length="167" mass="18521">MSALSNPLAAMLYSTCPLDTIEHRYIPESQLVYDRTAVALALSVILTLNMLLMLRMKMQVYSPSHILHELIASCQNGWADCKDVAKSITEQAERGCATIEQCANAMVDYALNRYNQTAQRLMAILDDFHGNSIAVNAPAIQQSSPKMPEPNCEHFEVGRSYVVVGRS</sequence>
<keyword evidence="1" id="KW-1133">Transmembrane helix</keyword>
<keyword evidence="1" id="KW-0472">Membrane</keyword>
<dbReference type="Proteomes" id="UP000070133">
    <property type="component" value="Unassembled WGS sequence"/>
</dbReference>
<proteinExistence type="predicted"/>
<keyword evidence="1" id="KW-0812">Transmembrane</keyword>
<evidence type="ECO:0000256" key="1">
    <source>
        <dbReference type="SAM" id="Phobius"/>
    </source>
</evidence>
<gene>
    <name evidence="2" type="ORF">AC578_5853</name>
</gene>
<evidence type="ECO:0000313" key="2">
    <source>
        <dbReference type="EMBL" id="KXS94971.1"/>
    </source>
</evidence>
<reference evidence="2 3" key="1">
    <citation type="submission" date="2015-07" db="EMBL/GenBank/DDBJ databases">
        <title>Comparative genomics of the Sigatoka disease complex on banana suggests a link between parallel evolutionary changes in Pseudocercospora fijiensis and Pseudocercospora eumusae and increased virulence on the banana host.</title>
        <authorList>
            <person name="Chang T.-C."/>
            <person name="Salvucci A."/>
            <person name="Crous P.W."/>
            <person name="Stergiopoulos I."/>
        </authorList>
    </citation>
    <scope>NUCLEOTIDE SEQUENCE [LARGE SCALE GENOMIC DNA]</scope>
    <source>
        <strain evidence="2 3">CBS 114824</strain>
    </source>
</reference>
<protein>
    <submittedName>
        <fullName evidence="2">Uncharacterized protein</fullName>
    </submittedName>
</protein>
<dbReference type="EMBL" id="LFZN01000243">
    <property type="protein sequence ID" value="KXS94971.1"/>
    <property type="molecule type" value="Genomic_DNA"/>
</dbReference>
<comment type="caution">
    <text evidence="2">The sequence shown here is derived from an EMBL/GenBank/DDBJ whole genome shotgun (WGS) entry which is preliminary data.</text>
</comment>
<feature type="transmembrane region" description="Helical" evidence="1">
    <location>
        <begin position="37"/>
        <end position="54"/>
    </location>
</feature>
<keyword evidence="3" id="KW-1185">Reference proteome</keyword>
<name>A0A139GXR2_9PEZI</name>
<evidence type="ECO:0000313" key="3">
    <source>
        <dbReference type="Proteomes" id="UP000070133"/>
    </source>
</evidence>
<dbReference type="AlphaFoldDB" id="A0A139GXR2"/>